<keyword evidence="3" id="KW-1185">Reference proteome</keyword>
<dbReference type="Pfam" id="PF26639">
    <property type="entry name" value="Het-6_barrel"/>
    <property type="match status" value="1"/>
</dbReference>
<name>A0ABR3ZYJ0_9LECA</name>
<reference evidence="2 3" key="1">
    <citation type="submission" date="2024-09" db="EMBL/GenBank/DDBJ databases">
        <title>Rethinking Asexuality: The Enigmatic Case of Functional Sexual Genes in Lepraria (Stereocaulaceae).</title>
        <authorList>
            <person name="Doellman M."/>
            <person name="Sun Y."/>
            <person name="Barcenas-Pena A."/>
            <person name="Lumbsch H.T."/>
            <person name="Grewe F."/>
        </authorList>
    </citation>
    <scope>NUCLEOTIDE SEQUENCE [LARGE SCALE GENOMIC DNA]</scope>
    <source>
        <strain evidence="2 3">Mercado 3170</strain>
    </source>
</reference>
<dbReference type="InterPro" id="IPR010730">
    <property type="entry name" value="HET"/>
</dbReference>
<organism evidence="2 3">
    <name type="scientific">Stereocaulon virgatum</name>
    <dbReference type="NCBI Taxonomy" id="373712"/>
    <lineage>
        <taxon>Eukaryota</taxon>
        <taxon>Fungi</taxon>
        <taxon>Dikarya</taxon>
        <taxon>Ascomycota</taxon>
        <taxon>Pezizomycotina</taxon>
        <taxon>Lecanoromycetes</taxon>
        <taxon>OSLEUM clade</taxon>
        <taxon>Lecanoromycetidae</taxon>
        <taxon>Lecanorales</taxon>
        <taxon>Lecanorineae</taxon>
        <taxon>Stereocaulaceae</taxon>
        <taxon>Stereocaulon</taxon>
    </lineage>
</organism>
<comment type="caution">
    <text evidence="2">The sequence shown here is derived from an EMBL/GenBank/DDBJ whole genome shotgun (WGS) entry which is preliminary data.</text>
</comment>
<gene>
    <name evidence="2" type="ORF">N7G274_008938</name>
</gene>
<dbReference type="EMBL" id="JBEFKJ010000033">
    <property type="protein sequence ID" value="KAL2038289.1"/>
    <property type="molecule type" value="Genomic_DNA"/>
</dbReference>
<proteinExistence type="predicted"/>
<dbReference type="PANTHER" id="PTHR24148:SF64">
    <property type="entry name" value="HETEROKARYON INCOMPATIBILITY DOMAIN-CONTAINING PROTEIN"/>
    <property type="match status" value="1"/>
</dbReference>
<evidence type="ECO:0000259" key="1">
    <source>
        <dbReference type="Pfam" id="PF06985"/>
    </source>
</evidence>
<sequence length="622" mass="71899">MSGYQHFPLPRENGKPAIRLLVLLNGAEDAPIRCRLVHDFLHNNSIFEALSYCWGDPTVKESIEVDDANVEVTENLHSALLHLRSEHRSRLLWVDAVCINQLDLDEKTEQVGMMREIYERAQTVNIWLGPAAQNSTAAMDLVHQLNIAESLDKLAGIESRNFWDLDQHHYGLPLTTARVWYDLFDVLRRPWFSRAWIIQEMAVSSNAIVVCGHELVRWTDLVRATNYMAVSGLTMTFGPEAFQRLSLMAYTQRRFVDSFNQLPMQVLMRHRRALASDPRDKLFAFCGLFHQPGLDETVFKPDYRIETTEVYKDFAMRLLSHDKNLDILSVPRVRFGTRSPNLPTWVPDWSTSDLCNCLLSHYDEPNGAITTSGNYAATGSSQYIPIFDNEHNSLRLEGAIMDRILLVSRVYEANADHVSLDLNESAPLIIEAQRILQDWENVSLCRLPWQAYPTGEKIRDVYRQTLLCGRTYGNAEAMRIMFDRWDYQLIKYRILQFLRLDKIWFFKLLQWLMTCVCVIAQYMNWPSIIKFVLFKPETAFISLAVAVQDRRMMRSEMGYIGVVQKGTRDGDYVALCKGGKVPLIVRKRDDGPEWELVGDAYIHGMMQGEEWVQEDCEGMWFV</sequence>
<accession>A0ABR3ZYJ0</accession>
<dbReference type="PANTHER" id="PTHR24148">
    <property type="entry name" value="ANKYRIN REPEAT DOMAIN-CONTAINING PROTEIN 39 HOMOLOG-RELATED"/>
    <property type="match status" value="1"/>
</dbReference>
<dbReference type="Proteomes" id="UP001590950">
    <property type="component" value="Unassembled WGS sequence"/>
</dbReference>
<dbReference type="Pfam" id="PF06985">
    <property type="entry name" value="HET"/>
    <property type="match status" value="1"/>
</dbReference>
<feature type="domain" description="Heterokaryon incompatibility" evidence="1">
    <location>
        <begin position="47"/>
        <end position="200"/>
    </location>
</feature>
<evidence type="ECO:0000313" key="3">
    <source>
        <dbReference type="Proteomes" id="UP001590950"/>
    </source>
</evidence>
<protein>
    <recommendedName>
        <fullName evidence="1">Heterokaryon incompatibility domain-containing protein</fullName>
    </recommendedName>
</protein>
<dbReference type="InterPro" id="IPR052895">
    <property type="entry name" value="HetReg/Transcr_Mod"/>
</dbReference>
<evidence type="ECO:0000313" key="2">
    <source>
        <dbReference type="EMBL" id="KAL2038289.1"/>
    </source>
</evidence>